<name>A0A848F6A5_9BURK</name>
<accession>A0A848F6A5</accession>
<comment type="caution">
    <text evidence="1">The sequence shown here is derived from an EMBL/GenBank/DDBJ whole genome shotgun (WGS) entry which is preliminary data.</text>
</comment>
<keyword evidence="2" id="KW-1185">Reference proteome</keyword>
<dbReference type="InterPro" id="IPR010653">
    <property type="entry name" value="NlpB/DapX"/>
</dbReference>
<dbReference type="AlphaFoldDB" id="A0A848F6A5"/>
<gene>
    <name evidence="1" type="primary">bamC</name>
    <name evidence="1" type="ORF">HHL10_04375</name>
</gene>
<dbReference type="Proteomes" id="UP000574067">
    <property type="component" value="Unassembled WGS sequence"/>
</dbReference>
<organism evidence="1 2">
    <name type="scientific">Azohydromonas caseinilytica</name>
    <dbReference type="NCBI Taxonomy" id="2728836"/>
    <lineage>
        <taxon>Bacteria</taxon>
        <taxon>Pseudomonadati</taxon>
        <taxon>Pseudomonadota</taxon>
        <taxon>Betaproteobacteria</taxon>
        <taxon>Burkholderiales</taxon>
        <taxon>Sphaerotilaceae</taxon>
        <taxon>Azohydromonas</taxon>
    </lineage>
</organism>
<sequence length="380" mass="41610">MSDMNRFVVPSALVLALGLAGCSTVENVLSGDKLDYRSQAAKTAPLDIPPDLTQLAREQARYQPQNGPVSAASYQQAVPAAVSGAAPAAATTAVAPQSLGDMHIERAGNERWLVTSATPEQLWPQLLAFWEERGFAIATQDAQAGVIETEWAENRAKIPQDFIRRTIGKFIDGVYSTGERDKFRTRIERTSRGTEVTITHRGMEEVFVSQREDQTKWTNRPSDPALEAEFLSRLMVKLGSKEEAARVAVAQAAQAPTQAPRARVLAGQGAALQVDDGFERAWRRVGVALDRSGFTVEDRDRSSGLYYVRYIDPKEAQREEPGFFGRLFGRDDKRATTDRYRVAVKSEGNASTVSVQNAQGAPDSGAVAQRIVQALLDDLK</sequence>
<dbReference type="InterPro" id="IPR042268">
    <property type="entry name" value="BamC_C"/>
</dbReference>
<dbReference type="PROSITE" id="PS51257">
    <property type="entry name" value="PROKAR_LIPOPROTEIN"/>
    <property type="match status" value="1"/>
</dbReference>
<reference evidence="1 2" key="1">
    <citation type="submission" date="2020-04" db="EMBL/GenBank/DDBJ databases">
        <title>Azohydromonas sp. isolated from soil.</title>
        <authorList>
            <person name="Dahal R.H."/>
        </authorList>
    </citation>
    <scope>NUCLEOTIDE SEQUENCE [LARGE SCALE GENOMIC DNA]</scope>
    <source>
        <strain evidence="1 2">G-1-1-14</strain>
    </source>
</reference>
<evidence type="ECO:0000313" key="2">
    <source>
        <dbReference type="Proteomes" id="UP000574067"/>
    </source>
</evidence>
<dbReference type="Pfam" id="PF06804">
    <property type="entry name" value="Lipoprotein_18"/>
    <property type="match status" value="1"/>
</dbReference>
<dbReference type="EMBL" id="JABBFW010000002">
    <property type="protein sequence ID" value="NML14216.1"/>
    <property type="molecule type" value="Genomic_DNA"/>
</dbReference>
<proteinExistence type="predicted"/>
<evidence type="ECO:0000313" key="1">
    <source>
        <dbReference type="EMBL" id="NML14216.1"/>
    </source>
</evidence>
<protein>
    <submittedName>
        <fullName evidence="1">Outer membrane protein assembly factor BamC</fullName>
    </submittedName>
</protein>
<dbReference type="Gene3D" id="3.30.310.170">
    <property type="entry name" value="Outer membrane protein assembly factor BamC"/>
    <property type="match status" value="1"/>
</dbReference>